<sequence>MSSSEYLAQKLYNYTYGHPLVKTPFGNKYIINADVTASGYPNKLIEAFMQNRILPYYNNTHSNAMTGRMMSHYIHLSKDLIKKSLNAHPEDQVIFTGNGCSGVVNHLIHCLDLRSTSPEETVVFISKAEHHSNHLPWTHLPVTLVYVPLLPAGLIDTEFLSHELAKYQRYSTIIVSFIATSNVTGVHQNTSMINKLVHKYGGLMFWDFAASAPYLPINMHVNDTVGDYYDAIYISTHKFFGGPGAPGILVARKNLFVNSVPYCPAGGTVQFACPRYQTYSQDIETKETGGTPNILGSIKAGLVFDFKNRYQSYISSWEETITPYVQERLINLPNLRLINPAVNLHRQPVFSFMINGLHYNMIVILLNDLFGIQTRGGISCCSLLAQDLLGIGPSQQKKIHDQIVKSQGFPGNYGWCRVSFHYSMPLFVVDYILEAIIFVAHYGHLFQRLYQYYPTKNTWTFCPKGCPWDDFGHLCLSIDESNKKVTTYYLTKKMLWHQINDVWDTLEHYFSRQQKQQ</sequence>
<dbReference type="Pfam" id="PF00266">
    <property type="entry name" value="Aminotran_5"/>
    <property type="match status" value="1"/>
</dbReference>
<dbReference type="Gene3D" id="3.90.1150.10">
    <property type="entry name" value="Aspartate Aminotransferase, domain 1"/>
    <property type="match status" value="1"/>
</dbReference>
<evidence type="ECO:0000313" key="2">
    <source>
        <dbReference type="EMBL" id="QHS92370.1"/>
    </source>
</evidence>
<dbReference type="PANTHER" id="PTHR43686">
    <property type="entry name" value="SULFURTRANSFERASE-RELATED"/>
    <property type="match status" value="1"/>
</dbReference>
<reference evidence="2" key="1">
    <citation type="journal article" date="2020" name="Nature">
        <title>Giant virus diversity and host interactions through global metagenomics.</title>
        <authorList>
            <person name="Schulz F."/>
            <person name="Roux S."/>
            <person name="Paez-Espino D."/>
            <person name="Jungbluth S."/>
            <person name="Walsh D.A."/>
            <person name="Denef V.J."/>
            <person name="McMahon K.D."/>
            <person name="Konstantinidis K.T."/>
            <person name="Eloe-Fadrosh E.A."/>
            <person name="Kyrpides N.C."/>
            <person name="Woyke T."/>
        </authorList>
    </citation>
    <scope>NUCLEOTIDE SEQUENCE</scope>
    <source>
        <strain evidence="2">GVMAG-M-3300014204-73</strain>
    </source>
</reference>
<protein>
    <recommendedName>
        <fullName evidence="1">Aminotransferase class V domain-containing protein</fullName>
    </recommendedName>
</protein>
<dbReference type="InterPro" id="IPR015424">
    <property type="entry name" value="PyrdxlP-dep_Trfase"/>
</dbReference>
<proteinExistence type="predicted"/>
<feature type="domain" description="Aminotransferase class V" evidence="1">
    <location>
        <begin position="41"/>
        <end position="422"/>
    </location>
</feature>
<name>A0A6C0BJY5_9ZZZZ</name>
<organism evidence="2">
    <name type="scientific">viral metagenome</name>
    <dbReference type="NCBI Taxonomy" id="1070528"/>
    <lineage>
        <taxon>unclassified sequences</taxon>
        <taxon>metagenomes</taxon>
        <taxon>organismal metagenomes</taxon>
    </lineage>
</organism>
<dbReference type="AlphaFoldDB" id="A0A6C0BJY5"/>
<accession>A0A6C0BJY5</accession>
<evidence type="ECO:0000259" key="1">
    <source>
        <dbReference type="Pfam" id="PF00266"/>
    </source>
</evidence>
<dbReference type="Gene3D" id="3.40.640.10">
    <property type="entry name" value="Type I PLP-dependent aspartate aminotransferase-like (Major domain)"/>
    <property type="match status" value="1"/>
</dbReference>
<dbReference type="SUPFAM" id="SSF53383">
    <property type="entry name" value="PLP-dependent transferases"/>
    <property type="match status" value="1"/>
</dbReference>
<dbReference type="PANTHER" id="PTHR43686:SF1">
    <property type="entry name" value="AMINOTRAN_5 DOMAIN-CONTAINING PROTEIN"/>
    <property type="match status" value="1"/>
</dbReference>
<dbReference type="EMBL" id="MN739178">
    <property type="protein sequence ID" value="QHS92370.1"/>
    <property type="molecule type" value="Genomic_DNA"/>
</dbReference>
<dbReference type="InterPro" id="IPR000192">
    <property type="entry name" value="Aminotrans_V_dom"/>
</dbReference>
<dbReference type="InterPro" id="IPR015421">
    <property type="entry name" value="PyrdxlP-dep_Trfase_major"/>
</dbReference>
<dbReference type="InterPro" id="IPR015422">
    <property type="entry name" value="PyrdxlP-dep_Trfase_small"/>
</dbReference>